<sequence length="106" mass="12290">MSLGLWPEERLPWQWLWQLVVLIGGGYLLWRQPPLTIPSFTLNESGCGVRLDSGEAIEIAAGSMTAPGLILLKIEGERLPWWLWRRQYTKAEWSRLMRIVLGCRRD</sequence>
<keyword evidence="1" id="KW-0472">Membrane</keyword>
<protein>
    <recommendedName>
        <fullName evidence="4">Toxin CptA</fullName>
    </recommendedName>
</protein>
<organism evidence="2 3">
    <name type="scientific">Ferrimonas aestuarii</name>
    <dbReference type="NCBI Taxonomy" id="2569539"/>
    <lineage>
        <taxon>Bacteria</taxon>
        <taxon>Pseudomonadati</taxon>
        <taxon>Pseudomonadota</taxon>
        <taxon>Gammaproteobacteria</taxon>
        <taxon>Alteromonadales</taxon>
        <taxon>Ferrimonadaceae</taxon>
        <taxon>Ferrimonas</taxon>
    </lineage>
</organism>
<gene>
    <name evidence="2" type="ORF">FCL42_08880</name>
</gene>
<name>A0A4U1BN19_9GAMM</name>
<evidence type="ECO:0000313" key="3">
    <source>
        <dbReference type="Proteomes" id="UP000305675"/>
    </source>
</evidence>
<dbReference type="OrthoDB" id="6402945at2"/>
<feature type="transmembrane region" description="Helical" evidence="1">
    <location>
        <begin position="12"/>
        <end position="30"/>
    </location>
</feature>
<keyword evidence="1" id="KW-1133">Transmembrane helix</keyword>
<accession>A0A4U1BN19</accession>
<dbReference type="RefSeq" id="WP_136863060.1">
    <property type="nucleotide sequence ID" value="NZ_SWCJ01000005.1"/>
</dbReference>
<comment type="caution">
    <text evidence="2">The sequence shown here is derived from an EMBL/GenBank/DDBJ whole genome shotgun (WGS) entry which is preliminary data.</text>
</comment>
<keyword evidence="1" id="KW-0812">Transmembrane</keyword>
<evidence type="ECO:0008006" key="4">
    <source>
        <dbReference type="Google" id="ProtNLM"/>
    </source>
</evidence>
<keyword evidence="3" id="KW-1185">Reference proteome</keyword>
<dbReference type="AlphaFoldDB" id="A0A4U1BN19"/>
<evidence type="ECO:0000313" key="2">
    <source>
        <dbReference type="EMBL" id="TKB55303.1"/>
    </source>
</evidence>
<reference evidence="2 3" key="1">
    <citation type="submission" date="2019-04" db="EMBL/GenBank/DDBJ databases">
        <authorList>
            <person name="Hwang J.C."/>
        </authorList>
    </citation>
    <scope>NUCLEOTIDE SEQUENCE [LARGE SCALE GENOMIC DNA]</scope>
    <source>
        <strain evidence="2 3">IMCC35002</strain>
    </source>
</reference>
<dbReference type="Proteomes" id="UP000305675">
    <property type="component" value="Unassembled WGS sequence"/>
</dbReference>
<evidence type="ECO:0000256" key="1">
    <source>
        <dbReference type="SAM" id="Phobius"/>
    </source>
</evidence>
<proteinExistence type="predicted"/>
<dbReference type="EMBL" id="SWCJ01000005">
    <property type="protein sequence ID" value="TKB55303.1"/>
    <property type="molecule type" value="Genomic_DNA"/>
</dbReference>